<dbReference type="PANTHER" id="PTHR23046:SF2">
    <property type="entry name" value="PHOSPHORIBOSYLAMINOIMIDAZOLE CARBOXYLASE"/>
    <property type="match status" value="1"/>
</dbReference>
<organism evidence="6 7">
    <name type="scientific">Glycine soja</name>
    <name type="common">Wild soybean</name>
    <dbReference type="NCBI Taxonomy" id="3848"/>
    <lineage>
        <taxon>Eukaryota</taxon>
        <taxon>Viridiplantae</taxon>
        <taxon>Streptophyta</taxon>
        <taxon>Embryophyta</taxon>
        <taxon>Tracheophyta</taxon>
        <taxon>Spermatophyta</taxon>
        <taxon>Magnoliopsida</taxon>
        <taxon>eudicotyledons</taxon>
        <taxon>Gunneridae</taxon>
        <taxon>Pentapetalae</taxon>
        <taxon>rosids</taxon>
        <taxon>fabids</taxon>
        <taxon>Fabales</taxon>
        <taxon>Fabaceae</taxon>
        <taxon>Papilionoideae</taxon>
        <taxon>50 kb inversion clade</taxon>
        <taxon>NPAAA clade</taxon>
        <taxon>indigoferoid/millettioid clade</taxon>
        <taxon>Phaseoleae</taxon>
        <taxon>Glycine</taxon>
        <taxon>Glycine subgen. Soja</taxon>
    </lineage>
</organism>
<dbReference type="GO" id="GO:0016853">
    <property type="term" value="F:isomerase activity"/>
    <property type="evidence" value="ECO:0007669"/>
    <property type="project" value="UniProtKB-KW"/>
</dbReference>
<dbReference type="Gene3D" id="3.40.50.1970">
    <property type="match status" value="1"/>
</dbReference>
<dbReference type="UniPathway" id="UPA00074">
    <property type="reaction ID" value="UER00130"/>
</dbReference>
<dbReference type="InterPro" id="IPR033747">
    <property type="entry name" value="PurE_ClassI"/>
</dbReference>
<dbReference type="GO" id="GO:0004638">
    <property type="term" value="F:phosphoribosylaminoimidazole carboxylase activity"/>
    <property type="evidence" value="ECO:0007669"/>
    <property type="project" value="UniProtKB-EC"/>
</dbReference>
<accession>A0A445M154</accession>
<comment type="pathway">
    <text evidence="1">Purine metabolism; IMP biosynthesis via de novo pathway; 5-amino-1-(5-phospho-D-ribosyl)imidazole-4-carboxylate from 5-amino-1-(5-phospho-D-ribosyl)imidazole (carboxylase route): step 1/1.</text>
</comment>
<proteinExistence type="inferred from homology"/>
<protein>
    <recommendedName>
        <fullName evidence="2">phosphoribosylaminoimidazole carboxylase</fullName>
        <ecNumber evidence="2">4.1.1.21</ecNumber>
    </recommendedName>
</protein>
<gene>
    <name evidence="6" type="ORF">D0Y65_001045</name>
</gene>
<evidence type="ECO:0000259" key="5">
    <source>
        <dbReference type="SMART" id="SM01001"/>
    </source>
</evidence>
<dbReference type="GO" id="GO:0006189">
    <property type="term" value="P:'de novo' IMP biosynthetic process"/>
    <property type="evidence" value="ECO:0007669"/>
    <property type="project" value="UniProtKB-UniPathway"/>
</dbReference>
<keyword evidence="7" id="KW-1185">Reference proteome</keyword>
<evidence type="ECO:0000256" key="1">
    <source>
        <dbReference type="ARBA" id="ARBA00004747"/>
    </source>
</evidence>
<dbReference type="HAMAP" id="MF_01929">
    <property type="entry name" value="PurE_classI"/>
    <property type="match status" value="1"/>
</dbReference>
<dbReference type="InterPro" id="IPR024694">
    <property type="entry name" value="PurE_prokaryotes"/>
</dbReference>
<evidence type="ECO:0000256" key="2">
    <source>
        <dbReference type="ARBA" id="ARBA00012329"/>
    </source>
</evidence>
<dbReference type="SUPFAM" id="SSF52255">
    <property type="entry name" value="N5-CAIR mutase (phosphoribosylaminoimidazole carboxylase, PurE)"/>
    <property type="match status" value="1"/>
</dbReference>
<keyword evidence="4" id="KW-0413">Isomerase</keyword>
<keyword evidence="3" id="KW-0658">Purine biosynthesis</keyword>
<evidence type="ECO:0000256" key="3">
    <source>
        <dbReference type="ARBA" id="ARBA00022755"/>
    </source>
</evidence>
<dbReference type="PANTHER" id="PTHR23046">
    <property type="entry name" value="PHOSPHORIBOSYLAMINOIMIDAZOLE CARBOXYLASE CATALYTIC SUBUNIT"/>
    <property type="match status" value="1"/>
</dbReference>
<dbReference type="EC" id="4.1.1.21" evidence="2"/>
<dbReference type="EMBL" id="QZWG01000001">
    <property type="protein sequence ID" value="RZC29317.1"/>
    <property type="molecule type" value="Genomic_DNA"/>
</dbReference>
<feature type="domain" description="PurE" evidence="5">
    <location>
        <begin position="10"/>
        <end position="143"/>
    </location>
</feature>
<dbReference type="SMART" id="SM01001">
    <property type="entry name" value="AIRC"/>
    <property type="match status" value="1"/>
</dbReference>
<evidence type="ECO:0000313" key="6">
    <source>
        <dbReference type="EMBL" id="RZC29317.1"/>
    </source>
</evidence>
<sequence length="198" mass="21475">MKTVASSVAPCVGIIMGSDSDLPVMKSAAEILEMFGVPHEVRIVSAHKTPELVFSYASSAHERGIQVIIAGVGGAAHLAGMVVALTPLLVIGIPVRASTLDGIDSLLSIVQNVPNPIPSILTVGNFDIMSELREIPLALYHFPFPPKPRAVSKNDDLRLIHRWIVVKFEHYVRSPISSIRTIGNLDIIFELREIPFAL</sequence>
<dbReference type="InterPro" id="IPR000031">
    <property type="entry name" value="PurE_dom"/>
</dbReference>
<evidence type="ECO:0000313" key="7">
    <source>
        <dbReference type="Proteomes" id="UP000289340"/>
    </source>
</evidence>
<reference evidence="6 7" key="1">
    <citation type="submission" date="2018-09" db="EMBL/GenBank/DDBJ databases">
        <title>A high-quality reference genome of wild soybean provides a powerful tool to mine soybean genomes.</title>
        <authorList>
            <person name="Xie M."/>
            <person name="Chung C.Y.L."/>
            <person name="Li M.-W."/>
            <person name="Wong F.-L."/>
            <person name="Chan T.-F."/>
            <person name="Lam H.-M."/>
        </authorList>
    </citation>
    <scope>NUCLEOTIDE SEQUENCE [LARGE SCALE GENOMIC DNA]</scope>
    <source>
        <strain evidence="7">cv. W05</strain>
        <tissue evidence="6">Hypocotyl of etiolated seedlings</tissue>
    </source>
</reference>
<evidence type="ECO:0000256" key="4">
    <source>
        <dbReference type="ARBA" id="ARBA00023235"/>
    </source>
</evidence>
<name>A0A445M154_GLYSO</name>
<dbReference type="AlphaFoldDB" id="A0A445M154"/>
<dbReference type="Proteomes" id="UP000289340">
    <property type="component" value="Chromosome 1"/>
</dbReference>
<comment type="caution">
    <text evidence="6">The sequence shown here is derived from an EMBL/GenBank/DDBJ whole genome shotgun (WGS) entry which is preliminary data.</text>
</comment>
<dbReference type="Pfam" id="PF00731">
    <property type="entry name" value="AIRC"/>
    <property type="match status" value="1"/>
</dbReference>